<dbReference type="SMART" id="SM00233">
    <property type="entry name" value="PH"/>
    <property type="match status" value="1"/>
</dbReference>
<dbReference type="Gene3D" id="2.30.29.30">
    <property type="entry name" value="Pleckstrin-homology domain (PH domain)/Phosphotyrosine-binding domain (PTB)"/>
    <property type="match status" value="1"/>
</dbReference>
<dbReference type="EMBL" id="CP034456">
    <property type="protein sequence ID" value="QBM86317.1"/>
    <property type="molecule type" value="Genomic_DNA"/>
</dbReference>
<reference evidence="5" key="1">
    <citation type="submission" date="2019-03" db="EMBL/GenBank/DDBJ databases">
        <title>Snf2 controls pulcherriminic acid biosynthesis and connects pigmentation and antifungal activity of the yeast Metschnikowia pulcherrima.</title>
        <authorList>
            <person name="Gore-Lloyd D."/>
            <person name="Sumann I."/>
            <person name="Brachmann A.O."/>
            <person name="Schneeberger K."/>
            <person name="Ortiz-Merino R.A."/>
            <person name="Moreno-Beltran M."/>
            <person name="Schlaefli M."/>
            <person name="Kirner P."/>
            <person name="Santos Kron A."/>
            <person name="Wolfe K.H."/>
            <person name="Piel J."/>
            <person name="Ahrens C.H."/>
            <person name="Henk D."/>
            <person name="Freimoser F.M."/>
        </authorList>
    </citation>
    <scope>NUCLEOTIDE SEQUENCE [LARGE SCALE GENOMIC DNA]</scope>
    <source>
        <strain evidence="5">APC 1.2</strain>
    </source>
</reference>
<organism evidence="4 5">
    <name type="scientific">Metschnikowia aff. pulcherrima</name>
    <dbReference type="NCBI Taxonomy" id="2163413"/>
    <lineage>
        <taxon>Eukaryota</taxon>
        <taxon>Fungi</taxon>
        <taxon>Dikarya</taxon>
        <taxon>Ascomycota</taxon>
        <taxon>Saccharomycotina</taxon>
        <taxon>Pichiomycetes</taxon>
        <taxon>Metschnikowiaceae</taxon>
        <taxon>Metschnikowia</taxon>
    </lineage>
</organism>
<dbReference type="AlphaFoldDB" id="A0A4P6XG65"/>
<dbReference type="PANTHER" id="PTHR31941:SF16">
    <property type="entry name" value="PHOSPHATIDYLINOSITOL 4,5-BISPHOSPHATE-BINDING PROTEIN SLM1-RELATED"/>
    <property type="match status" value="1"/>
</dbReference>
<dbReference type="InterPro" id="IPR011993">
    <property type="entry name" value="PH-like_dom_sf"/>
</dbReference>
<dbReference type="InterPro" id="IPR046868">
    <property type="entry name" value="BAR_4"/>
</dbReference>
<dbReference type="PROSITE" id="PS50003">
    <property type="entry name" value="PH_DOMAIN"/>
    <property type="match status" value="1"/>
</dbReference>
<evidence type="ECO:0000259" key="3">
    <source>
        <dbReference type="PROSITE" id="PS50003"/>
    </source>
</evidence>
<protein>
    <submittedName>
        <fullName evidence="4">PH domain-containing protein</fullName>
    </submittedName>
</protein>
<gene>
    <name evidence="4" type="primary">MPUL0A09540</name>
    <name evidence="4" type="ORF">METSCH_A09540</name>
</gene>
<dbReference type="SUPFAM" id="SSF50729">
    <property type="entry name" value="PH domain-like"/>
    <property type="match status" value="1"/>
</dbReference>
<sequence length="818" mass="91324">MSDYHNPLSVIIPHEFHSHLDFPTEVVAQRFQAYRDIVKDLILYLRQYASVQEEIVRQQVRLQQAVGAPSLSLSNVTSSGDKQHLGAHARQRDKHTIDDDELSAINQFFLPIGNGLIQDIPTILTKFHQQNIHTGTKTLKDITQVIIPKLEDLRKDLLVKVKEIKNLQNDFKNTLSREMHETRALIANFNQLIDVATHLETLGGAAALHELGGDLDTSKKDPYLVKIRLEKQLRRQLHEEAYLYEAYKNLQTLSEKLELIVVLEIQNHMGMFLNLVESEAASVPDFLVPNFTQGFLAKEPNLEWDAFVQRNLPRSSSISNALTSGMFIDLSFPSRKISDLAIPHYDSLINVPVKEGPLERRLKFLKSYSGGWYVLTCSFLHEFKTADRKKDQTPVMSLSLDHCLVSEHSKNDGKLSGAYKFVLYSKQQNGLIHRGHNWSFRCDTYQAMIEWYNDIKTLTSLPSPSARAKAMSKKLMANSAANEKLSRTASGVSAHSGMRLMRSTGSKLRTKLTREVTNSSVPSAVPSAAPSHRSVPNSGPPRRSISQTKHRSPKLLNLINSDGTAVASMEDHTKETDSVDQNGNATVRTLLSVDRAENRASDSQAQKHPEKIDLPVSTFQNVQNGDQVSSGGQASPQQTIPQNYQYYINQVNQRPQQFYDPVLQQFFMINAIPALQVAQADQVAQQNLAPIVIPQNVSTSQQNGQPMPQYFPSSPLPIPNQGPGSPNLLPQSNQQSPQIQQGQFMAVGESGKRLSQNIPHFPSHFSDGASRNAPYPVQFGENFDAGLHSPSSSTAPQLARKSSINERMSKATISDEQQ</sequence>
<dbReference type="FunFam" id="2.30.29.30:FF:000328">
    <property type="entry name" value="Phosphatidylinositol 4,5-bisphosphate-binding protein SLM1"/>
    <property type="match status" value="1"/>
</dbReference>
<feature type="region of interest" description="Disordered" evidence="2">
    <location>
        <begin position="479"/>
        <end position="498"/>
    </location>
</feature>
<name>A0A4P6XG65_9ASCO</name>
<dbReference type="Pfam" id="PF20399">
    <property type="entry name" value="PH_20"/>
    <property type="match status" value="1"/>
</dbReference>
<keyword evidence="5" id="KW-1185">Reference proteome</keyword>
<proteinExistence type="predicted"/>
<accession>A0A4P6XG65</accession>
<dbReference type="STRING" id="2163413.A0A4P6XG65"/>
<evidence type="ECO:0000256" key="1">
    <source>
        <dbReference type="ARBA" id="ARBA00022553"/>
    </source>
</evidence>
<feature type="compositionally biased region" description="Low complexity" evidence="2">
    <location>
        <begin position="725"/>
        <end position="743"/>
    </location>
</feature>
<feature type="compositionally biased region" description="Polar residues" evidence="2">
    <location>
        <begin position="789"/>
        <end position="802"/>
    </location>
</feature>
<dbReference type="PANTHER" id="PTHR31941">
    <property type="entry name" value="CYTOSKELETAL SIGNALING PROTEIN SLM1"/>
    <property type="match status" value="1"/>
</dbReference>
<feature type="region of interest" description="Disordered" evidence="2">
    <location>
        <begin position="699"/>
        <end position="818"/>
    </location>
</feature>
<dbReference type="InterPro" id="IPR001849">
    <property type="entry name" value="PH_domain"/>
</dbReference>
<evidence type="ECO:0000313" key="5">
    <source>
        <dbReference type="Proteomes" id="UP000292447"/>
    </source>
</evidence>
<dbReference type="InterPro" id="IPR046869">
    <property type="entry name" value="SLM1/RGC1-like_PH"/>
</dbReference>
<dbReference type="Pfam" id="PF20400">
    <property type="entry name" value="BAR_4"/>
    <property type="match status" value="1"/>
</dbReference>
<feature type="compositionally biased region" description="Low complexity" evidence="2">
    <location>
        <begin position="519"/>
        <end position="536"/>
    </location>
</feature>
<feature type="region of interest" description="Disordered" evidence="2">
    <location>
        <begin position="73"/>
        <end position="94"/>
    </location>
</feature>
<dbReference type="Proteomes" id="UP000292447">
    <property type="component" value="Chromosome I"/>
</dbReference>
<keyword evidence="1" id="KW-0597">Phosphoprotein</keyword>
<evidence type="ECO:0000256" key="2">
    <source>
        <dbReference type="SAM" id="MobiDB-lite"/>
    </source>
</evidence>
<dbReference type="InterPro" id="IPR043453">
    <property type="entry name" value="Slm1_PH"/>
</dbReference>
<feature type="region of interest" description="Disordered" evidence="2">
    <location>
        <begin position="509"/>
        <end position="556"/>
    </location>
</feature>
<feature type="domain" description="PH" evidence="3">
    <location>
        <begin position="351"/>
        <end position="460"/>
    </location>
</feature>
<dbReference type="CDD" id="cd13311">
    <property type="entry name" value="PH_Slm1"/>
    <property type="match status" value="1"/>
</dbReference>
<evidence type="ECO:0000313" key="4">
    <source>
        <dbReference type="EMBL" id="QBM86317.1"/>
    </source>
</evidence>